<accession>A0A068SMH1</accession>
<dbReference type="HOGENOM" id="CLU_106713_2_0_5"/>
<dbReference type="GeneID" id="24256816"/>
<sequence length="146" mass="15006">MKFKLIAAAAAVLCLGFTAVTAQETPIAKRQALMKGIGGAAGALGGIAKGEKPYDQAVVRTALTTISTNIKAFPDQFPAGSETGDKTKAAPAIWEKNAEFRGNAQKLGSDAEAVLASMPADQAAVGKALQTLGGNCSTCHQNFRLK</sequence>
<dbReference type="Proteomes" id="UP000028181">
    <property type="component" value="Chromosome I"/>
</dbReference>
<evidence type="ECO:0000256" key="1">
    <source>
        <dbReference type="ARBA" id="ARBA00022448"/>
    </source>
</evidence>
<dbReference type="InterPro" id="IPR015984">
    <property type="entry name" value="Cyt_c_prime_subgr"/>
</dbReference>
<dbReference type="PROSITE" id="PS51009">
    <property type="entry name" value="CYTCII"/>
    <property type="match status" value="1"/>
</dbReference>
<dbReference type="PRINTS" id="PR00608">
    <property type="entry name" value="CYTCHROMECII"/>
</dbReference>
<dbReference type="OrthoDB" id="9811729at2"/>
<reference evidence="10" key="1">
    <citation type="journal article" date="2014" name="BMC Genomics">
        <title>Genome sequencing of two Neorhizobium galegae strains reveals a noeT gene responsible for the unusual acetylation of the nodulation factors.</title>
        <authorList>
            <person name="Osterman J."/>
            <person name="Marsh J."/>
            <person name="Laine P.K."/>
            <person name="Zeng Z."/>
            <person name="Alatalo E."/>
            <person name="Sullivan J.T."/>
            <person name="Young J.P."/>
            <person name="Thomas-Oates J."/>
            <person name="Paulin L."/>
            <person name="Lindstrom K."/>
        </authorList>
    </citation>
    <scope>NUCLEOTIDE SEQUENCE [LARGE SCALE GENOMIC DNA]</scope>
    <source>
        <strain evidence="10">HAMBI 540</strain>
    </source>
</reference>
<feature type="signal peptide" evidence="8">
    <location>
        <begin position="1"/>
        <end position="22"/>
    </location>
</feature>
<dbReference type="Pfam" id="PF01322">
    <property type="entry name" value="Cytochrom_C_2"/>
    <property type="match status" value="1"/>
</dbReference>
<evidence type="ECO:0000256" key="7">
    <source>
        <dbReference type="PIRSR" id="PIRSR000027-2"/>
    </source>
</evidence>
<dbReference type="EMBL" id="HG938353">
    <property type="protein sequence ID" value="CDN46961.1"/>
    <property type="molecule type" value="Genomic_DNA"/>
</dbReference>
<comment type="PTM">
    <text evidence="7">Binds 1 heme group per subunit.</text>
</comment>
<keyword evidence="8" id="KW-0732">Signal</keyword>
<evidence type="ECO:0000256" key="5">
    <source>
        <dbReference type="ARBA" id="ARBA00023004"/>
    </source>
</evidence>
<feature type="chain" id="PRO_5001655994" evidence="8">
    <location>
        <begin position="23"/>
        <end position="146"/>
    </location>
</feature>
<dbReference type="GO" id="GO:0020037">
    <property type="term" value="F:heme binding"/>
    <property type="evidence" value="ECO:0007669"/>
    <property type="project" value="InterPro"/>
</dbReference>
<feature type="binding site" description="covalent" evidence="7">
    <location>
        <position position="139"/>
    </location>
    <ligand>
        <name>heme c</name>
        <dbReference type="ChEBI" id="CHEBI:61717"/>
    </ligand>
</feature>
<evidence type="ECO:0000256" key="2">
    <source>
        <dbReference type="ARBA" id="ARBA00022617"/>
    </source>
</evidence>
<dbReference type="AlphaFoldDB" id="A0A068SMH1"/>
<protein>
    <submittedName>
        <fullName evidence="9">Cytochrome c-556</fullName>
    </submittedName>
</protein>
<dbReference type="GO" id="GO:0042597">
    <property type="term" value="C:periplasmic space"/>
    <property type="evidence" value="ECO:0007669"/>
    <property type="project" value="InterPro"/>
</dbReference>
<evidence type="ECO:0000313" key="9">
    <source>
        <dbReference type="EMBL" id="CDN46961.1"/>
    </source>
</evidence>
<dbReference type="InterPro" id="IPR002321">
    <property type="entry name" value="Cyt_c_II"/>
</dbReference>
<keyword evidence="2 7" id="KW-0349">Heme</keyword>
<proteinExistence type="predicted"/>
<dbReference type="InterPro" id="IPR012127">
    <property type="entry name" value="Cyt_c_prime"/>
</dbReference>
<feature type="binding site" description="covalent" evidence="7">
    <location>
        <position position="136"/>
    </location>
    <ligand>
        <name>heme c</name>
        <dbReference type="ChEBI" id="CHEBI:61717"/>
    </ligand>
</feature>
<dbReference type="GO" id="GO:0005506">
    <property type="term" value="F:iron ion binding"/>
    <property type="evidence" value="ECO:0007669"/>
    <property type="project" value="InterPro"/>
</dbReference>
<keyword evidence="1" id="KW-0813">Transport</keyword>
<keyword evidence="4" id="KW-0249">Electron transport</keyword>
<dbReference type="GO" id="GO:0022900">
    <property type="term" value="P:electron transport chain"/>
    <property type="evidence" value="ECO:0007669"/>
    <property type="project" value="InterPro"/>
</dbReference>
<keyword evidence="5 6" id="KW-0408">Iron</keyword>
<dbReference type="KEGG" id="ngg:RG540_CH07720"/>
<dbReference type="Gene3D" id="1.20.120.10">
    <property type="entry name" value="Cytochrome c/b562"/>
    <property type="match status" value="1"/>
</dbReference>
<organism evidence="9 10">
    <name type="scientific">Neorhizobium galegae bv. orientalis str. HAMBI 540</name>
    <dbReference type="NCBI Taxonomy" id="1028800"/>
    <lineage>
        <taxon>Bacteria</taxon>
        <taxon>Pseudomonadati</taxon>
        <taxon>Pseudomonadota</taxon>
        <taxon>Alphaproteobacteria</taxon>
        <taxon>Hyphomicrobiales</taxon>
        <taxon>Rhizobiaceae</taxon>
        <taxon>Rhizobium/Agrobacterium group</taxon>
        <taxon>Neorhizobium</taxon>
    </lineage>
</organism>
<keyword evidence="10" id="KW-1185">Reference proteome</keyword>
<evidence type="ECO:0000256" key="4">
    <source>
        <dbReference type="ARBA" id="ARBA00022982"/>
    </source>
</evidence>
<dbReference type="SUPFAM" id="SSF47175">
    <property type="entry name" value="Cytochromes"/>
    <property type="match status" value="1"/>
</dbReference>
<dbReference type="PATRIC" id="fig|1028800.3.peg.779"/>
<evidence type="ECO:0000256" key="3">
    <source>
        <dbReference type="ARBA" id="ARBA00022723"/>
    </source>
</evidence>
<dbReference type="PIRSF" id="PIRSF000027">
    <property type="entry name" value="Cytc_c_prime"/>
    <property type="match status" value="1"/>
</dbReference>
<evidence type="ECO:0000256" key="6">
    <source>
        <dbReference type="PIRSR" id="PIRSR000027-1"/>
    </source>
</evidence>
<name>A0A068SMH1_NEOGA</name>
<evidence type="ECO:0000256" key="8">
    <source>
        <dbReference type="SAM" id="SignalP"/>
    </source>
</evidence>
<dbReference type="GO" id="GO:0009055">
    <property type="term" value="F:electron transfer activity"/>
    <property type="evidence" value="ECO:0007669"/>
    <property type="project" value="InterPro"/>
</dbReference>
<dbReference type="InterPro" id="IPR010980">
    <property type="entry name" value="Cyt_c/b562"/>
</dbReference>
<dbReference type="RefSeq" id="WP_038584765.1">
    <property type="nucleotide sequence ID" value="NZ_HG938353.1"/>
</dbReference>
<evidence type="ECO:0000313" key="10">
    <source>
        <dbReference type="Proteomes" id="UP000028181"/>
    </source>
</evidence>
<keyword evidence="3 6" id="KW-0479">Metal-binding</keyword>
<gene>
    <name evidence="9" type="ORF">RG540_CH07720</name>
</gene>
<feature type="binding site" description="axial binding residue" evidence="6">
    <location>
        <position position="140"/>
    </location>
    <ligand>
        <name>heme c</name>
        <dbReference type="ChEBI" id="CHEBI:61717"/>
    </ligand>
    <ligandPart>
        <name>Fe</name>
        <dbReference type="ChEBI" id="CHEBI:18248"/>
    </ligandPart>
</feature>
<dbReference type="eggNOG" id="COG3909">
    <property type="taxonomic scope" value="Bacteria"/>
</dbReference>